<keyword evidence="2" id="KW-1185">Reference proteome</keyword>
<proteinExistence type="predicted"/>
<name>A0ACB5TAN8_AMBMO</name>
<organism evidence="1 2">
    <name type="scientific">Ambrosiozyma monospora</name>
    <name type="common">Yeast</name>
    <name type="synonym">Endomycopsis monosporus</name>
    <dbReference type="NCBI Taxonomy" id="43982"/>
    <lineage>
        <taxon>Eukaryota</taxon>
        <taxon>Fungi</taxon>
        <taxon>Dikarya</taxon>
        <taxon>Ascomycota</taxon>
        <taxon>Saccharomycotina</taxon>
        <taxon>Pichiomycetes</taxon>
        <taxon>Pichiales</taxon>
        <taxon>Pichiaceae</taxon>
        <taxon>Ambrosiozyma</taxon>
    </lineage>
</organism>
<accession>A0ACB5TAN8</accession>
<comment type="caution">
    <text evidence="1">The sequence shown here is derived from an EMBL/GenBank/DDBJ whole genome shotgun (WGS) entry which is preliminary data.</text>
</comment>
<sequence length="344" mass="39345">MLEHDGINDQWNHFLVLKAQLNLARSCSTLVSSIKGSTVKIKSTKSNTPHQLKIVRFNSYQTPSGSDYNNNNNSNNKYSSFPDKKFTEDEFDNLYVTFQKITHDESLTPYQMNDAVNRLFDAYHMEDAGLGIGFGPTILTKYAKYLSINYTPEESRAIFTWIGSYQVLKKAERFNMPNLKPSPNSPFTEKHYDSFFNEWLMIRQNDSLTEEQKKDYYETLFDSYRLSEPESEGDMNLFMKFIALRGDGYANDFVNQFTKYTVRKGFSSALNFFGLSKNKSTPPPPPPPSSNENNGFSQKSSPEQSSQVNESQSSNVDSQEIPLSDEAVSSLLKEVKRIYSNDAR</sequence>
<gene>
    <name evidence="1" type="ORF">Amon02_000704000</name>
</gene>
<reference evidence="1" key="1">
    <citation type="submission" date="2023-04" db="EMBL/GenBank/DDBJ databases">
        <title>Ambrosiozyma monospora NBRC 10751.</title>
        <authorList>
            <person name="Ichikawa N."/>
            <person name="Sato H."/>
            <person name="Tonouchi N."/>
        </authorList>
    </citation>
    <scope>NUCLEOTIDE SEQUENCE</scope>
    <source>
        <strain evidence="1">NBRC 10751</strain>
    </source>
</reference>
<evidence type="ECO:0000313" key="1">
    <source>
        <dbReference type="EMBL" id="GME84712.1"/>
    </source>
</evidence>
<dbReference type="EMBL" id="BSXS01005704">
    <property type="protein sequence ID" value="GME84712.1"/>
    <property type="molecule type" value="Genomic_DNA"/>
</dbReference>
<dbReference type="Proteomes" id="UP001165064">
    <property type="component" value="Unassembled WGS sequence"/>
</dbReference>
<evidence type="ECO:0000313" key="2">
    <source>
        <dbReference type="Proteomes" id="UP001165064"/>
    </source>
</evidence>
<protein>
    <submittedName>
        <fullName evidence="1">Unnamed protein product</fullName>
    </submittedName>
</protein>